<dbReference type="EMBL" id="QJTF01000001">
    <property type="protein sequence ID" value="PYE90469.1"/>
    <property type="molecule type" value="Genomic_DNA"/>
</dbReference>
<accession>A0A318T5V5</accession>
<keyword evidence="2" id="KW-1185">Reference proteome</keyword>
<comment type="caution">
    <text evidence="1">The sequence shown here is derived from an EMBL/GenBank/DDBJ whole genome shotgun (WGS) entry which is preliminary data.</text>
</comment>
<dbReference type="Proteomes" id="UP000247454">
    <property type="component" value="Unassembled WGS sequence"/>
</dbReference>
<dbReference type="PANTHER" id="PTHR38436">
    <property type="entry name" value="POLYKETIDE CYCLASE SNOAL-LIKE DOMAIN"/>
    <property type="match status" value="1"/>
</dbReference>
<evidence type="ECO:0000313" key="1">
    <source>
        <dbReference type="EMBL" id="PYE90469.1"/>
    </source>
</evidence>
<dbReference type="Gene3D" id="3.10.450.50">
    <property type="match status" value="1"/>
</dbReference>
<reference evidence="1 2" key="1">
    <citation type="submission" date="2018-06" db="EMBL/GenBank/DDBJ databases">
        <title>Genomic Encyclopedia of Type Strains, Phase III (KMG-III): the genomes of soil and plant-associated and newly described type strains.</title>
        <authorList>
            <person name="Whitman W."/>
        </authorList>
    </citation>
    <scope>NUCLEOTIDE SEQUENCE [LARGE SCALE GENOMIC DNA]</scope>
    <source>
        <strain evidence="1 2">ORS 1419</strain>
    </source>
</reference>
<dbReference type="InterPro" id="IPR009959">
    <property type="entry name" value="Cyclase_SnoaL-like"/>
</dbReference>
<dbReference type="GO" id="GO:0030638">
    <property type="term" value="P:polyketide metabolic process"/>
    <property type="evidence" value="ECO:0007669"/>
    <property type="project" value="InterPro"/>
</dbReference>
<sequence length="155" mass="17592">MMESAEHQPKIFGLRPEEQRAVETLYRAFSEGNPDLLDEAVTADWQDIPLAPHQQPGRDGMKPLIREFVAAFPDINIHIHEIIGAPGRAAVRAVITGTHTGEWFGISPTGRSFEMPIHEFHYIDNGRLTHTWHLEDWFGWLFQVGAWPVQSEEAA</sequence>
<dbReference type="RefSeq" id="WP_342633254.1">
    <property type="nucleotide sequence ID" value="NZ_QJTF01000001.1"/>
</dbReference>
<dbReference type="SUPFAM" id="SSF54427">
    <property type="entry name" value="NTF2-like"/>
    <property type="match status" value="1"/>
</dbReference>
<dbReference type="InterPro" id="IPR032710">
    <property type="entry name" value="NTF2-like_dom_sf"/>
</dbReference>
<gene>
    <name evidence="1" type="ORF">C7477_101142</name>
</gene>
<protein>
    <submittedName>
        <fullName evidence="1">Putative ester cyclase</fullName>
    </submittedName>
</protein>
<evidence type="ECO:0000313" key="2">
    <source>
        <dbReference type="Proteomes" id="UP000247454"/>
    </source>
</evidence>
<organism evidence="1 2">
    <name type="scientific">Phyllobacterium leguminum</name>
    <dbReference type="NCBI Taxonomy" id="314237"/>
    <lineage>
        <taxon>Bacteria</taxon>
        <taxon>Pseudomonadati</taxon>
        <taxon>Pseudomonadota</taxon>
        <taxon>Alphaproteobacteria</taxon>
        <taxon>Hyphomicrobiales</taxon>
        <taxon>Phyllobacteriaceae</taxon>
        <taxon>Phyllobacterium</taxon>
    </lineage>
</organism>
<dbReference type="AlphaFoldDB" id="A0A318T5V5"/>
<proteinExistence type="predicted"/>
<dbReference type="Pfam" id="PF07366">
    <property type="entry name" value="SnoaL"/>
    <property type="match status" value="1"/>
</dbReference>
<dbReference type="PANTHER" id="PTHR38436:SF1">
    <property type="entry name" value="ESTER CYCLASE"/>
    <property type="match status" value="1"/>
</dbReference>
<name>A0A318T5V5_9HYPH</name>